<dbReference type="PANTHER" id="PTHR33303:SF2">
    <property type="entry name" value="COA-BINDING DOMAIN-CONTAINING PROTEIN"/>
    <property type="match status" value="1"/>
</dbReference>
<accession>A0A0W0ZGC5</accession>
<dbReference type="SMART" id="SM00881">
    <property type="entry name" value="CoA_binding"/>
    <property type="match status" value="1"/>
</dbReference>
<dbReference type="SUPFAM" id="SSF51735">
    <property type="entry name" value="NAD(P)-binding Rossmann-fold domains"/>
    <property type="match status" value="1"/>
</dbReference>
<dbReference type="Proteomes" id="UP000054926">
    <property type="component" value="Unassembled WGS sequence"/>
</dbReference>
<gene>
    <name evidence="2" type="ORF">Lste_1355</name>
</gene>
<dbReference type="STRING" id="947033.Lste_1355"/>
<name>A0A0W0ZGC5_9GAMM</name>
<protein>
    <submittedName>
        <fullName evidence="2">CoA-binding protein</fullName>
    </submittedName>
</protein>
<organism evidence="2 3">
    <name type="scientific">Legionella steelei</name>
    <dbReference type="NCBI Taxonomy" id="947033"/>
    <lineage>
        <taxon>Bacteria</taxon>
        <taxon>Pseudomonadati</taxon>
        <taxon>Pseudomonadota</taxon>
        <taxon>Gammaproteobacteria</taxon>
        <taxon>Legionellales</taxon>
        <taxon>Legionellaceae</taxon>
        <taxon>Legionella</taxon>
    </lineage>
</organism>
<sequence length="193" mass="21411">MDASFSIYGSIRPDHTEVLKCSPCSLGAAPRPQNDKKLVDHESVFTAKLNRVLIFKTETQMTNQQIDSFFQSKAFAVIGASSNREKYGNKVLRCYQQNGKKVYPVNPQEKLIEGLSVIALVSDLPREVESISIITPPAVTEKIVEEAIQKGIKNIWMQPGAESDKAIQNCKQHKINIIAGGPCILVILGYKEH</sequence>
<dbReference type="InterPro" id="IPR036291">
    <property type="entry name" value="NAD(P)-bd_dom_sf"/>
</dbReference>
<dbReference type="InterPro" id="IPR003781">
    <property type="entry name" value="CoA-bd"/>
</dbReference>
<dbReference type="AlphaFoldDB" id="A0A0W0ZGC5"/>
<evidence type="ECO:0000259" key="1">
    <source>
        <dbReference type="SMART" id="SM00881"/>
    </source>
</evidence>
<evidence type="ECO:0000313" key="3">
    <source>
        <dbReference type="Proteomes" id="UP000054926"/>
    </source>
</evidence>
<dbReference type="PATRIC" id="fig|947033.5.peg.1443"/>
<keyword evidence="3" id="KW-1185">Reference proteome</keyword>
<comment type="caution">
    <text evidence="2">The sequence shown here is derived from an EMBL/GenBank/DDBJ whole genome shotgun (WGS) entry which is preliminary data.</text>
</comment>
<reference evidence="2 3" key="1">
    <citation type="submission" date="2015-11" db="EMBL/GenBank/DDBJ databases">
        <title>Genomic analysis of 38 Legionella species identifies large and diverse effector repertoires.</title>
        <authorList>
            <person name="Burstein D."/>
            <person name="Amaro F."/>
            <person name="Zusman T."/>
            <person name="Lifshitz Z."/>
            <person name="Cohen O."/>
            <person name="Gilbert J.A."/>
            <person name="Pupko T."/>
            <person name="Shuman H.A."/>
            <person name="Segal G."/>
        </authorList>
    </citation>
    <scope>NUCLEOTIDE SEQUENCE [LARGE SCALE GENOMIC DNA]</scope>
    <source>
        <strain evidence="2 3">IMVS3376</strain>
    </source>
</reference>
<dbReference type="EMBL" id="LNYY01000019">
    <property type="protein sequence ID" value="KTD68197.1"/>
    <property type="molecule type" value="Genomic_DNA"/>
</dbReference>
<dbReference type="Gene3D" id="3.40.50.720">
    <property type="entry name" value="NAD(P)-binding Rossmann-like Domain"/>
    <property type="match status" value="1"/>
</dbReference>
<dbReference type="PANTHER" id="PTHR33303">
    <property type="entry name" value="CYTOPLASMIC PROTEIN-RELATED"/>
    <property type="match status" value="1"/>
</dbReference>
<feature type="domain" description="CoA-binding" evidence="1">
    <location>
        <begin position="69"/>
        <end position="161"/>
    </location>
</feature>
<dbReference type="Pfam" id="PF13380">
    <property type="entry name" value="CoA_binding_2"/>
    <property type="match status" value="1"/>
</dbReference>
<proteinExistence type="predicted"/>
<evidence type="ECO:0000313" key="2">
    <source>
        <dbReference type="EMBL" id="KTD68197.1"/>
    </source>
</evidence>